<evidence type="ECO:0000259" key="1">
    <source>
        <dbReference type="Pfam" id="PF04149"/>
    </source>
</evidence>
<dbReference type="Proteomes" id="UP000308697">
    <property type="component" value="Unassembled WGS sequence"/>
</dbReference>
<dbReference type="OrthoDB" id="4562195at2"/>
<dbReference type="EMBL" id="SUMB01000008">
    <property type="protein sequence ID" value="TJZ50107.1"/>
    <property type="molecule type" value="Genomic_DNA"/>
</dbReference>
<name>A0A4U0N8C4_9ACTN</name>
<evidence type="ECO:0000313" key="3">
    <source>
        <dbReference type="Proteomes" id="UP000308697"/>
    </source>
</evidence>
<sequence>MSGELSWFKSSYSDSEGSECVEVALSWRKATYSDSEGSACVEAATCPAADAIHVRDSKNVTGPALTFPAPAWRDFLILAAGR</sequence>
<feature type="domain" description="DUF397" evidence="1">
    <location>
        <begin position="6"/>
        <end position="24"/>
    </location>
</feature>
<gene>
    <name evidence="2" type="ORF">FCH28_22560</name>
</gene>
<dbReference type="AlphaFoldDB" id="A0A4U0N8C4"/>
<protein>
    <submittedName>
        <fullName evidence="2">DUF397 domain-containing protein</fullName>
    </submittedName>
</protein>
<organism evidence="2 3">
    <name type="scientific">Streptomyces piniterrae</name>
    <dbReference type="NCBI Taxonomy" id="2571125"/>
    <lineage>
        <taxon>Bacteria</taxon>
        <taxon>Bacillati</taxon>
        <taxon>Actinomycetota</taxon>
        <taxon>Actinomycetes</taxon>
        <taxon>Kitasatosporales</taxon>
        <taxon>Streptomycetaceae</taxon>
        <taxon>Streptomyces</taxon>
    </lineage>
</organism>
<proteinExistence type="predicted"/>
<feature type="domain" description="DUF397" evidence="1">
    <location>
        <begin position="26"/>
        <end position="76"/>
    </location>
</feature>
<evidence type="ECO:0000313" key="2">
    <source>
        <dbReference type="EMBL" id="TJZ50107.1"/>
    </source>
</evidence>
<dbReference type="InterPro" id="IPR007278">
    <property type="entry name" value="DUF397"/>
</dbReference>
<dbReference type="Pfam" id="PF04149">
    <property type="entry name" value="DUF397"/>
    <property type="match status" value="2"/>
</dbReference>
<dbReference type="RefSeq" id="WP_136741931.1">
    <property type="nucleotide sequence ID" value="NZ_SUMB01000008.1"/>
</dbReference>
<comment type="caution">
    <text evidence="2">The sequence shown here is derived from an EMBL/GenBank/DDBJ whole genome shotgun (WGS) entry which is preliminary data.</text>
</comment>
<reference evidence="2 3" key="1">
    <citation type="submission" date="2019-04" db="EMBL/GenBank/DDBJ databases">
        <title>Streptomyces piniterrae sp. nov., a heliquinomycin-producing actinomycete isolated from rhizosphere soil of Pinus yunnanensis.</title>
        <authorList>
            <person name="Zhuang X."/>
            <person name="Zhao J."/>
        </authorList>
    </citation>
    <scope>NUCLEOTIDE SEQUENCE [LARGE SCALE GENOMIC DNA]</scope>
    <source>
        <strain evidence="3">jys28</strain>
    </source>
</reference>
<keyword evidence="3" id="KW-1185">Reference proteome</keyword>
<accession>A0A4U0N8C4</accession>